<dbReference type="OrthoDB" id="1913277at2759"/>
<evidence type="ECO:0000313" key="7">
    <source>
        <dbReference type="EMBL" id="ORE09166.1"/>
    </source>
</evidence>
<dbReference type="GO" id="GO:0005743">
    <property type="term" value="C:mitochondrial inner membrane"/>
    <property type="evidence" value="ECO:0007669"/>
    <property type="project" value="UniProtKB-SubCell"/>
</dbReference>
<organism evidence="7">
    <name type="scientific">Rhizopus microsporus var. microsporus</name>
    <dbReference type="NCBI Taxonomy" id="86635"/>
    <lineage>
        <taxon>Eukaryota</taxon>
        <taxon>Fungi</taxon>
        <taxon>Fungi incertae sedis</taxon>
        <taxon>Mucoromycota</taxon>
        <taxon>Mucoromycotina</taxon>
        <taxon>Mucoromycetes</taxon>
        <taxon>Mucorales</taxon>
        <taxon>Mucorineae</taxon>
        <taxon>Rhizopodaceae</taxon>
        <taxon>Rhizopus</taxon>
    </lineage>
</organism>
<keyword evidence="6" id="KW-0472">Membrane</keyword>
<evidence type="ECO:0000256" key="5">
    <source>
        <dbReference type="ARBA" id="ARBA00023128"/>
    </source>
</evidence>
<sequence>MTASKDCLLDSGKTAGISAGLGLLVSAMQNTVEKHHSGAKGVFTRTGGTIAIFAAMGGIFTLGECVAKDIRKEDDALNAAIGGCAAGFLAGVRTHSFGKMALGCLAIGGSMYAFESTGGLKGQFADKNRQEKKEYEKAFFKET</sequence>
<keyword evidence="4" id="KW-1133">Transmembrane helix</keyword>
<gene>
    <name evidence="7" type="ORF">BCV72DRAFT_270741</name>
</gene>
<keyword evidence="2" id="KW-0812">Transmembrane</keyword>
<proteinExistence type="predicted"/>
<dbReference type="EMBL" id="KV921879">
    <property type="protein sequence ID" value="ORE09166.1"/>
    <property type="molecule type" value="Genomic_DNA"/>
</dbReference>
<evidence type="ECO:0000256" key="6">
    <source>
        <dbReference type="ARBA" id="ARBA00023136"/>
    </source>
</evidence>
<accession>A0A1X0RAY1</accession>
<dbReference type="GO" id="GO:0045271">
    <property type="term" value="C:respiratory chain complex I"/>
    <property type="evidence" value="ECO:0007669"/>
    <property type="project" value="InterPro"/>
</dbReference>
<dbReference type="InterPro" id="IPR039205">
    <property type="entry name" value="NDUFA11"/>
</dbReference>
<reference evidence="7" key="1">
    <citation type="journal article" date="2016" name="Proc. Natl. Acad. Sci. U.S.A.">
        <title>Lipid metabolic changes in an early divergent fungus govern the establishment of a mutualistic symbiosis with endobacteria.</title>
        <authorList>
            <person name="Lastovetsky O.A."/>
            <person name="Gaspar M.L."/>
            <person name="Mondo S.J."/>
            <person name="LaButti K.M."/>
            <person name="Sandor L."/>
            <person name="Grigoriev I.V."/>
            <person name="Henry S.A."/>
            <person name="Pawlowska T.E."/>
        </authorList>
    </citation>
    <scope>NUCLEOTIDE SEQUENCE [LARGE SCALE GENOMIC DNA]</scope>
    <source>
        <strain evidence="7">ATCC 52814</strain>
    </source>
</reference>
<dbReference type="VEuPathDB" id="FungiDB:BCV72DRAFT_270741"/>
<evidence type="ECO:0000256" key="2">
    <source>
        <dbReference type="ARBA" id="ARBA00022692"/>
    </source>
</evidence>
<dbReference type="Proteomes" id="UP000242414">
    <property type="component" value="Unassembled WGS sequence"/>
</dbReference>
<evidence type="ECO:0000256" key="1">
    <source>
        <dbReference type="ARBA" id="ARBA00004448"/>
    </source>
</evidence>
<name>A0A1X0RAY1_RHIZD</name>
<dbReference type="PANTHER" id="PTHR21382:SF1">
    <property type="entry name" value="NADH DEHYDROGENASE [UBIQUINONE] 1 ALPHA SUBCOMPLEX SUBUNIT 11"/>
    <property type="match status" value="1"/>
</dbReference>
<evidence type="ECO:0000256" key="3">
    <source>
        <dbReference type="ARBA" id="ARBA00022792"/>
    </source>
</evidence>
<dbReference type="PANTHER" id="PTHR21382">
    <property type="entry name" value="NADH-UBIQUINONE OXIDOREDUCTASE SUBUNIT"/>
    <property type="match status" value="1"/>
</dbReference>
<comment type="subcellular location">
    <subcellularLocation>
        <location evidence="1">Mitochondrion inner membrane</location>
        <topology evidence="1">Multi-pass membrane protein</topology>
    </subcellularLocation>
</comment>
<evidence type="ECO:0000256" key="4">
    <source>
        <dbReference type="ARBA" id="ARBA00022989"/>
    </source>
</evidence>
<keyword evidence="5" id="KW-0496">Mitochondrion</keyword>
<dbReference type="AlphaFoldDB" id="A0A1X0RAY1"/>
<protein>
    <submittedName>
        <fullName evidence="7">Uncharacterized protein</fullName>
    </submittedName>
</protein>
<dbReference type="Pfam" id="PF02466">
    <property type="entry name" value="Tim17"/>
    <property type="match status" value="1"/>
</dbReference>
<dbReference type="GO" id="GO:0006120">
    <property type="term" value="P:mitochondrial electron transport, NADH to ubiquinone"/>
    <property type="evidence" value="ECO:0007669"/>
    <property type="project" value="InterPro"/>
</dbReference>
<keyword evidence="3" id="KW-0999">Mitochondrion inner membrane</keyword>